<dbReference type="Gene3D" id="3.30.160.250">
    <property type="match status" value="1"/>
</dbReference>
<gene>
    <name evidence="2" type="ORF">ERS852450_02659</name>
</gene>
<evidence type="ECO:0000313" key="2">
    <source>
        <dbReference type="EMBL" id="CUO91678.1"/>
    </source>
</evidence>
<protein>
    <submittedName>
        <fullName evidence="2">Uncharacterized protein family (UPF0150)</fullName>
    </submittedName>
</protein>
<dbReference type="Pfam" id="PF15919">
    <property type="entry name" value="HicB_lk_antitox"/>
    <property type="match status" value="1"/>
</dbReference>
<name>A0A174J293_9FIRM</name>
<dbReference type="InterPro" id="IPR035069">
    <property type="entry name" value="TTHA1013/TTHA0281-like"/>
</dbReference>
<feature type="domain" description="HicB-like antitoxin of toxin-antitoxin system" evidence="1">
    <location>
        <begin position="14"/>
        <end position="115"/>
    </location>
</feature>
<evidence type="ECO:0000313" key="3">
    <source>
        <dbReference type="Proteomes" id="UP000095679"/>
    </source>
</evidence>
<dbReference type="Proteomes" id="UP000095679">
    <property type="component" value="Unassembled WGS sequence"/>
</dbReference>
<dbReference type="AlphaFoldDB" id="A0A174J293"/>
<dbReference type="EMBL" id="CYZL01000030">
    <property type="protein sequence ID" value="CUO91678.1"/>
    <property type="molecule type" value="Genomic_DNA"/>
</dbReference>
<sequence>MSKDRYSYVAVFSYEEDGISIEFPDLPGCLPCAEKDNTEEALKNAKEALGLHIWGMEQDGEEIPVPTPITSIHLDSNEVPVLIEVFMPPVRERINSRFVKKTLSLPAWLAAKADEDGVNCSRIFQLALMNYLQVSEENKAGSN</sequence>
<dbReference type="SUPFAM" id="SSF143100">
    <property type="entry name" value="TTHA1013/TTHA0281-like"/>
    <property type="match status" value="1"/>
</dbReference>
<organism evidence="2 3">
    <name type="scientific">Anaerobutyricum hallii</name>
    <dbReference type="NCBI Taxonomy" id="39488"/>
    <lineage>
        <taxon>Bacteria</taxon>
        <taxon>Bacillati</taxon>
        <taxon>Bacillota</taxon>
        <taxon>Clostridia</taxon>
        <taxon>Lachnospirales</taxon>
        <taxon>Lachnospiraceae</taxon>
        <taxon>Anaerobutyricum</taxon>
    </lineage>
</organism>
<evidence type="ECO:0000259" key="1">
    <source>
        <dbReference type="Pfam" id="PF15919"/>
    </source>
</evidence>
<accession>A0A174J293</accession>
<dbReference type="RefSeq" id="WP_055299600.1">
    <property type="nucleotide sequence ID" value="NZ_BLYK01000089.1"/>
</dbReference>
<reference evidence="2 3" key="1">
    <citation type="submission" date="2015-09" db="EMBL/GenBank/DDBJ databases">
        <authorList>
            <consortium name="Pathogen Informatics"/>
        </authorList>
    </citation>
    <scope>NUCLEOTIDE SEQUENCE [LARGE SCALE GENOMIC DNA]</scope>
    <source>
        <strain evidence="2 3">2789STDY5834835</strain>
    </source>
</reference>
<dbReference type="InterPro" id="IPR031807">
    <property type="entry name" value="HicB-like"/>
</dbReference>
<proteinExistence type="predicted"/>